<dbReference type="InterPro" id="IPR032466">
    <property type="entry name" value="Metal_Hydrolase"/>
</dbReference>
<feature type="compositionally biased region" description="Low complexity" evidence="1">
    <location>
        <begin position="63"/>
        <end position="73"/>
    </location>
</feature>
<dbReference type="AlphaFoldDB" id="X1INQ5"/>
<evidence type="ECO:0008006" key="3">
    <source>
        <dbReference type="Google" id="ProtNLM"/>
    </source>
</evidence>
<dbReference type="Gene3D" id="3.20.20.140">
    <property type="entry name" value="Metal-dependent hydrolases"/>
    <property type="match status" value="1"/>
</dbReference>
<dbReference type="SUPFAM" id="SSF51556">
    <property type="entry name" value="Metallo-dependent hydrolases"/>
    <property type="match status" value="1"/>
</dbReference>
<comment type="caution">
    <text evidence="2">The sequence shown here is derived from an EMBL/GenBank/DDBJ whole genome shotgun (WGS) entry which is preliminary data.</text>
</comment>
<gene>
    <name evidence="2" type="ORF">S03H2_68419</name>
</gene>
<reference evidence="2" key="1">
    <citation type="journal article" date="2014" name="Front. Microbiol.">
        <title>High frequency of phylogenetically diverse reductive dehalogenase-homologous genes in deep subseafloor sedimentary metagenomes.</title>
        <authorList>
            <person name="Kawai M."/>
            <person name="Futagami T."/>
            <person name="Toyoda A."/>
            <person name="Takaki Y."/>
            <person name="Nishi S."/>
            <person name="Hori S."/>
            <person name="Arai W."/>
            <person name="Tsubouchi T."/>
            <person name="Morono Y."/>
            <person name="Uchiyama I."/>
            <person name="Ito T."/>
            <person name="Fujiyama A."/>
            <person name="Inagaki F."/>
            <person name="Takami H."/>
        </authorList>
    </citation>
    <scope>NUCLEOTIDE SEQUENCE</scope>
    <source>
        <strain evidence="2">Expedition CK06-06</strain>
    </source>
</reference>
<feature type="region of interest" description="Disordered" evidence="1">
    <location>
        <begin position="52"/>
        <end position="73"/>
    </location>
</feature>
<protein>
    <recommendedName>
        <fullName evidence="3">Adenosine deaminase domain-containing protein</fullName>
    </recommendedName>
</protein>
<organism evidence="2">
    <name type="scientific">marine sediment metagenome</name>
    <dbReference type="NCBI Taxonomy" id="412755"/>
    <lineage>
        <taxon>unclassified sequences</taxon>
        <taxon>metagenomes</taxon>
        <taxon>ecological metagenomes</taxon>
    </lineage>
</organism>
<evidence type="ECO:0000313" key="2">
    <source>
        <dbReference type="EMBL" id="GAH83342.1"/>
    </source>
</evidence>
<accession>X1INQ5</accession>
<name>X1INQ5_9ZZZZ</name>
<proteinExistence type="predicted"/>
<sequence>MISKKDLMNMPRAELHRNLDGSVRFETIVELARHHNLDLGVDSTAELKTKTQITSPMKDLKDPPGNSSPAGPGSGFFAPSLYPPFLFLPYNKKKIFRYKGRA</sequence>
<evidence type="ECO:0000256" key="1">
    <source>
        <dbReference type="SAM" id="MobiDB-lite"/>
    </source>
</evidence>
<dbReference type="EMBL" id="BARU01044982">
    <property type="protein sequence ID" value="GAH83342.1"/>
    <property type="molecule type" value="Genomic_DNA"/>
</dbReference>